<proteinExistence type="predicted"/>
<evidence type="ECO:0000256" key="2">
    <source>
        <dbReference type="SAM" id="MobiDB-lite"/>
    </source>
</evidence>
<feature type="domain" description="PBP" evidence="4">
    <location>
        <begin position="77"/>
        <end position="304"/>
    </location>
</feature>
<dbReference type="InterPro" id="IPR050811">
    <property type="entry name" value="Phosphate_ABC_transporter"/>
</dbReference>
<keyword evidence="1" id="KW-0732">Signal</keyword>
<dbReference type="PANTHER" id="PTHR30570:SF1">
    <property type="entry name" value="PHOSPHATE-BINDING PROTEIN PSTS"/>
    <property type="match status" value="1"/>
</dbReference>
<dbReference type="PANTHER" id="PTHR30570">
    <property type="entry name" value="PERIPLASMIC PHOSPHATE BINDING COMPONENT OF PHOSPHATE ABC TRANSPORTER"/>
    <property type="match status" value="1"/>
</dbReference>
<dbReference type="RefSeq" id="WP_106170298.1">
    <property type="nucleotide sequence ID" value="NZ_JAVKZF010000005.1"/>
</dbReference>
<keyword evidence="3" id="KW-0812">Transmembrane</keyword>
<feature type="compositionally biased region" description="Polar residues" evidence="2">
    <location>
        <begin position="38"/>
        <end position="53"/>
    </location>
</feature>
<feature type="region of interest" description="Disordered" evidence="2">
    <location>
        <begin position="38"/>
        <end position="61"/>
    </location>
</feature>
<evidence type="ECO:0000259" key="4">
    <source>
        <dbReference type="Pfam" id="PF12849"/>
    </source>
</evidence>
<name>A0AB37URU9_9CYAN</name>
<keyword evidence="6" id="KW-1185">Reference proteome</keyword>
<dbReference type="AlphaFoldDB" id="A0AB37URU9"/>
<feature type="transmembrane region" description="Helical" evidence="3">
    <location>
        <begin position="7"/>
        <end position="28"/>
    </location>
</feature>
<dbReference type="SUPFAM" id="SSF53850">
    <property type="entry name" value="Periplasmic binding protein-like II"/>
    <property type="match status" value="1"/>
</dbReference>
<accession>A0AB37URU9</accession>
<evidence type="ECO:0000313" key="6">
    <source>
        <dbReference type="Proteomes" id="UP000282574"/>
    </source>
</evidence>
<comment type="caution">
    <text evidence="5">The sequence shown here is derived from an EMBL/GenBank/DDBJ whole genome shotgun (WGS) entry which is preliminary data.</text>
</comment>
<keyword evidence="3" id="KW-0472">Membrane</keyword>
<gene>
    <name evidence="5" type="ORF">DSM107010_06000</name>
</gene>
<dbReference type="CDD" id="cd13653">
    <property type="entry name" value="PBP2_phosphate_like_1"/>
    <property type="match status" value="1"/>
</dbReference>
<protein>
    <recommendedName>
        <fullName evidence="4">PBP domain-containing protein</fullName>
    </recommendedName>
</protein>
<organism evidence="5 6">
    <name type="scientific">Chroococcidiopsis cubana SAG 39.79</name>
    <dbReference type="NCBI Taxonomy" id="388085"/>
    <lineage>
        <taxon>Bacteria</taxon>
        <taxon>Bacillati</taxon>
        <taxon>Cyanobacteriota</taxon>
        <taxon>Cyanophyceae</taxon>
        <taxon>Chroococcidiopsidales</taxon>
        <taxon>Chroococcidiopsidaceae</taxon>
        <taxon>Chroococcidiopsis</taxon>
    </lineage>
</organism>
<evidence type="ECO:0000256" key="1">
    <source>
        <dbReference type="ARBA" id="ARBA00022729"/>
    </source>
</evidence>
<dbReference type="Proteomes" id="UP000282574">
    <property type="component" value="Unassembled WGS sequence"/>
</dbReference>
<dbReference type="EMBL" id="RSCK01000003">
    <property type="protein sequence ID" value="RUT14117.1"/>
    <property type="molecule type" value="Genomic_DNA"/>
</dbReference>
<keyword evidence="3" id="KW-1133">Transmembrane helix</keyword>
<reference evidence="5 6" key="1">
    <citation type="journal article" date="2019" name="Genome Biol. Evol.">
        <title>Day and night: Metabolic profiles and evolutionary relationships of six axenic non-marine cyanobacteria.</title>
        <authorList>
            <person name="Will S.E."/>
            <person name="Henke P."/>
            <person name="Boedeker C."/>
            <person name="Huang S."/>
            <person name="Brinkmann H."/>
            <person name="Rohde M."/>
            <person name="Jarek M."/>
            <person name="Friedl T."/>
            <person name="Seufert S."/>
            <person name="Schumacher M."/>
            <person name="Overmann J."/>
            <person name="Neumann-Schaal M."/>
            <person name="Petersen J."/>
        </authorList>
    </citation>
    <scope>NUCLEOTIDE SEQUENCE [LARGE SCALE GENOMIC DNA]</scope>
    <source>
        <strain evidence="5 6">SAG 39.79</strain>
    </source>
</reference>
<evidence type="ECO:0000256" key="3">
    <source>
        <dbReference type="SAM" id="Phobius"/>
    </source>
</evidence>
<dbReference type="Gene3D" id="3.40.190.10">
    <property type="entry name" value="Periplasmic binding protein-like II"/>
    <property type="match status" value="2"/>
</dbReference>
<dbReference type="Pfam" id="PF12849">
    <property type="entry name" value="PBP_like_2"/>
    <property type="match status" value="1"/>
</dbReference>
<sequence length="317" mass="33748">MTRKSGLPPIAYIVAMLVLVGGGSWFFLHKPAGTPIATSSETQADVPSSSDNGLSAPIHPSSFSGSVSQMLPNTIPDGTRIRIDGSTSMVQINESLKSGFLHKFPNVTVTTNAEGTERGIRDLQAGVVDIAAISRDLTTQEKARGLVAVPVATDAIAVVVGTKNPFLGGLSISQVAAIFQGRITNWSDVGGFNGQIRVFNRPPSSGTNHVFKELVLKNGNFGTTSNIIALQQDATTPLLQALKSDGISYATYTQVAKQQTIRTVSIDGLTPEATSYPFKRNLYYVYKSPSNPSVQAFIAYATSERGRRAISPKEDSN</sequence>
<dbReference type="InterPro" id="IPR024370">
    <property type="entry name" value="PBP_domain"/>
</dbReference>
<evidence type="ECO:0000313" key="5">
    <source>
        <dbReference type="EMBL" id="RUT14117.1"/>
    </source>
</evidence>